<evidence type="ECO:0000256" key="1">
    <source>
        <dbReference type="ARBA" id="ARBA00004202"/>
    </source>
</evidence>
<dbReference type="STRING" id="6205.A0A0R3XCW7"/>
<dbReference type="SMART" id="SM01196">
    <property type="entry name" value="FERM_C"/>
    <property type="match status" value="1"/>
</dbReference>
<evidence type="ECO:0000313" key="7">
    <source>
        <dbReference type="Proteomes" id="UP000274429"/>
    </source>
</evidence>
<evidence type="ECO:0000256" key="3">
    <source>
        <dbReference type="ARBA" id="ARBA00023136"/>
    </source>
</evidence>
<reference evidence="8" key="1">
    <citation type="submission" date="2017-02" db="UniProtKB">
        <authorList>
            <consortium name="WormBaseParasite"/>
        </authorList>
    </citation>
    <scope>IDENTIFICATION</scope>
</reference>
<dbReference type="GO" id="GO:0003779">
    <property type="term" value="F:actin binding"/>
    <property type="evidence" value="ECO:0007669"/>
    <property type="project" value="InterPro"/>
</dbReference>
<dbReference type="Proteomes" id="UP000274429">
    <property type="component" value="Unassembled WGS sequence"/>
</dbReference>
<dbReference type="PANTHER" id="PTHR23281">
    <property type="entry name" value="MERLIN/MOESIN/EZRIN/RADIXIN"/>
    <property type="match status" value="1"/>
</dbReference>
<comment type="subcellular location">
    <subcellularLocation>
        <location evidence="1">Cell membrane</location>
        <topology evidence="1">Peripheral membrane protein</topology>
    </subcellularLocation>
</comment>
<keyword evidence="7" id="KW-1185">Reference proteome</keyword>
<evidence type="ECO:0000259" key="5">
    <source>
        <dbReference type="PROSITE" id="PS50057"/>
    </source>
</evidence>
<dbReference type="SUPFAM" id="SSF50729">
    <property type="entry name" value="PH domain-like"/>
    <property type="match status" value="1"/>
</dbReference>
<evidence type="ECO:0000313" key="8">
    <source>
        <dbReference type="WBParaSite" id="TTAC_0001139401-mRNA-1"/>
    </source>
</evidence>
<accession>A0A0R3XCW7</accession>
<name>A0A0R3XCW7_HYDTA</name>
<organism evidence="8">
    <name type="scientific">Hydatigena taeniaeformis</name>
    <name type="common">Feline tapeworm</name>
    <name type="synonym">Taenia taeniaeformis</name>
    <dbReference type="NCBI Taxonomy" id="6205"/>
    <lineage>
        <taxon>Eukaryota</taxon>
        <taxon>Metazoa</taxon>
        <taxon>Spiralia</taxon>
        <taxon>Lophotrochozoa</taxon>
        <taxon>Platyhelminthes</taxon>
        <taxon>Cestoda</taxon>
        <taxon>Eucestoda</taxon>
        <taxon>Cyclophyllidea</taxon>
        <taxon>Taeniidae</taxon>
        <taxon>Hydatigera</taxon>
    </lineage>
</organism>
<dbReference type="InterPro" id="IPR018980">
    <property type="entry name" value="FERM_PH-like_C"/>
</dbReference>
<dbReference type="EMBL" id="UYWX01023842">
    <property type="protein sequence ID" value="VDM36357.1"/>
    <property type="molecule type" value="Genomic_DNA"/>
</dbReference>
<sequence>MMQCFSAYKSHRIWRCVSLVLGVDALGLSIYEPDNLLESKIGFPWPEIRKLSFHDKKFIIQPTVKKSKIDKWILTLCTGNHELYMRRRKPDSIETQ</sequence>
<evidence type="ECO:0000313" key="6">
    <source>
        <dbReference type="EMBL" id="VDM36357.1"/>
    </source>
</evidence>
<dbReference type="Pfam" id="PF09380">
    <property type="entry name" value="FERM_C"/>
    <property type="match status" value="1"/>
</dbReference>
<feature type="domain" description="FERM" evidence="5">
    <location>
        <begin position="1"/>
        <end position="96"/>
    </location>
</feature>
<keyword evidence="4" id="KW-0732">Signal</keyword>
<evidence type="ECO:0000256" key="2">
    <source>
        <dbReference type="ARBA" id="ARBA00022475"/>
    </source>
</evidence>
<proteinExistence type="predicted"/>
<dbReference type="InterPro" id="IPR011174">
    <property type="entry name" value="ERM"/>
</dbReference>
<feature type="chain" id="PRO_5043133300" evidence="4">
    <location>
        <begin position="26"/>
        <end position="96"/>
    </location>
</feature>
<dbReference type="AlphaFoldDB" id="A0A0R3XCW7"/>
<keyword evidence="2" id="KW-1003">Cell membrane</keyword>
<dbReference type="OrthoDB" id="6018897at2759"/>
<dbReference type="Gene3D" id="2.30.29.30">
    <property type="entry name" value="Pleckstrin-homology domain (PH domain)/Phosphotyrosine-binding domain (PTB)"/>
    <property type="match status" value="1"/>
</dbReference>
<dbReference type="PROSITE" id="PS50057">
    <property type="entry name" value="FERM_3"/>
    <property type="match status" value="1"/>
</dbReference>
<protein>
    <submittedName>
        <fullName evidence="8">FERM domain-containing protein</fullName>
    </submittedName>
</protein>
<feature type="signal peptide" evidence="4">
    <location>
        <begin position="1"/>
        <end position="25"/>
    </location>
</feature>
<gene>
    <name evidence="6" type="ORF">TTAC_LOCUS11377</name>
</gene>
<keyword evidence="3" id="KW-0472">Membrane</keyword>
<evidence type="ECO:0000256" key="4">
    <source>
        <dbReference type="SAM" id="SignalP"/>
    </source>
</evidence>
<reference evidence="6 7" key="2">
    <citation type="submission" date="2018-11" db="EMBL/GenBank/DDBJ databases">
        <authorList>
            <consortium name="Pathogen Informatics"/>
        </authorList>
    </citation>
    <scope>NUCLEOTIDE SEQUENCE [LARGE SCALE GENOMIC DNA]</scope>
</reference>
<dbReference type="GO" id="GO:0005886">
    <property type="term" value="C:plasma membrane"/>
    <property type="evidence" value="ECO:0007669"/>
    <property type="project" value="UniProtKB-SubCell"/>
</dbReference>
<dbReference type="WBParaSite" id="TTAC_0001139401-mRNA-1">
    <property type="protein sequence ID" value="TTAC_0001139401-mRNA-1"/>
    <property type="gene ID" value="TTAC_0001139401"/>
</dbReference>
<dbReference type="InterPro" id="IPR000299">
    <property type="entry name" value="FERM_domain"/>
</dbReference>
<dbReference type="InterPro" id="IPR011993">
    <property type="entry name" value="PH-like_dom_sf"/>
</dbReference>